<dbReference type="Pfam" id="PF22461">
    <property type="entry name" value="SLBB_2"/>
    <property type="match status" value="2"/>
</dbReference>
<feature type="domain" description="SLBB" evidence="17">
    <location>
        <begin position="197"/>
        <end position="246"/>
    </location>
</feature>
<dbReference type="InterPro" id="IPR049712">
    <property type="entry name" value="Poly_export"/>
</dbReference>
<evidence type="ECO:0000259" key="15">
    <source>
        <dbReference type="Pfam" id="PF02563"/>
    </source>
</evidence>
<dbReference type="GO" id="GO:0046930">
    <property type="term" value="C:pore complex"/>
    <property type="evidence" value="ECO:0007669"/>
    <property type="project" value="UniProtKB-KW"/>
</dbReference>
<dbReference type="HOGENOM" id="CLU_038343_0_3_4"/>
<evidence type="ECO:0000256" key="3">
    <source>
        <dbReference type="ARBA" id="ARBA00022448"/>
    </source>
</evidence>
<evidence type="ECO:0000256" key="8">
    <source>
        <dbReference type="ARBA" id="ARBA00023047"/>
    </source>
</evidence>
<keyword evidence="4" id="KW-1134">Transmembrane beta strand</keyword>
<keyword evidence="14" id="KW-0449">Lipoprotein</keyword>
<dbReference type="GO" id="GO:0015288">
    <property type="term" value="F:porin activity"/>
    <property type="evidence" value="ECO:0007669"/>
    <property type="project" value="UniProtKB-KW"/>
</dbReference>
<gene>
    <name evidence="18" type="ordered locus">M301_2273</name>
</gene>
<name>D7DLG7_METV0</name>
<dbReference type="GO" id="GO:0009279">
    <property type="term" value="C:cell outer membrane"/>
    <property type="evidence" value="ECO:0007669"/>
    <property type="project" value="UniProtKB-SubCell"/>
</dbReference>
<dbReference type="Proteomes" id="UP000000383">
    <property type="component" value="Chromosome"/>
</dbReference>
<keyword evidence="5" id="KW-0762">Sugar transport</keyword>
<keyword evidence="3" id="KW-0813">Transport</keyword>
<dbReference type="AlphaFoldDB" id="D7DLG7"/>
<dbReference type="InterPro" id="IPR003715">
    <property type="entry name" value="Poly_export_N"/>
</dbReference>
<keyword evidence="6" id="KW-0812">Transmembrane</keyword>
<evidence type="ECO:0000256" key="6">
    <source>
        <dbReference type="ARBA" id="ARBA00022692"/>
    </source>
</evidence>
<dbReference type="STRING" id="666681.M301_2273"/>
<feature type="domain" description="SLBB" evidence="17">
    <location>
        <begin position="111"/>
        <end position="192"/>
    </location>
</feature>
<evidence type="ECO:0000256" key="10">
    <source>
        <dbReference type="ARBA" id="ARBA00023114"/>
    </source>
</evidence>
<dbReference type="Gene3D" id="3.10.560.10">
    <property type="entry name" value="Outer membrane lipoprotein wza domain like"/>
    <property type="match status" value="3"/>
</dbReference>
<keyword evidence="8" id="KW-0625">Polysaccharide transport</keyword>
<evidence type="ECO:0000256" key="14">
    <source>
        <dbReference type="ARBA" id="ARBA00023288"/>
    </source>
</evidence>
<accession>D7DLG7</accession>
<proteinExistence type="inferred from homology"/>
<comment type="subcellular location">
    <subcellularLocation>
        <location evidence="1">Cell outer membrane</location>
        <topology evidence="1">Multi-pass membrane protein</topology>
    </subcellularLocation>
</comment>
<keyword evidence="9" id="KW-0406">Ion transport</keyword>
<dbReference type="GO" id="GO:0015159">
    <property type="term" value="F:polysaccharide transmembrane transporter activity"/>
    <property type="evidence" value="ECO:0007669"/>
    <property type="project" value="InterPro"/>
</dbReference>
<keyword evidence="7" id="KW-0732">Signal</keyword>
<feature type="domain" description="Polysaccharide export protein N-terminal" evidence="15">
    <location>
        <begin position="30"/>
        <end position="104"/>
    </location>
</feature>
<dbReference type="InterPro" id="IPR019554">
    <property type="entry name" value="Soluble_ligand-bd"/>
</dbReference>
<reference evidence="18 19" key="2">
    <citation type="journal article" date="2011" name="J. Bacteriol.">
        <title>Genomes of three methylotrophs from a single niche uncover genetic and metabolic divergence of Methylophilaceae.</title>
        <authorList>
            <person name="Lapidus A."/>
            <person name="Clum A."/>
            <person name="Labutti K."/>
            <person name="Kaluzhnaya M.G."/>
            <person name="Lim S."/>
            <person name="Beck D.A."/>
            <person name="Glavina Del Rio T."/>
            <person name="Nolan M."/>
            <person name="Mavromatis K."/>
            <person name="Huntemann M."/>
            <person name="Lucas S."/>
            <person name="Lidstrom M.E."/>
            <person name="Ivanova N."/>
            <person name="Chistoserdova L."/>
        </authorList>
    </citation>
    <scope>NUCLEOTIDE SEQUENCE [LARGE SCALE GENOMIC DNA]</scope>
    <source>
        <strain evidence="18 19">301</strain>
    </source>
</reference>
<dbReference type="GO" id="GO:0006811">
    <property type="term" value="P:monoatomic ion transport"/>
    <property type="evidence" value="ECO:0007669"/>
    <property type="project" value="UniProtKB-KW"/>
</dbReference>
<dbReference type="EMBL" id="CP002056">
    <property type="protein sequence ID" value="ADI30638.1"/>
    <property type="molecule type" value="Genomic_DNA"/>
</dbReference>
<dbReference type="KEGG" id="meh:M301_2273"/>
<dbReference type="Pfam" id="PF02563">
    <property type="entry name" value="Poly_export"/>
    <property type="match status" value="1"/>
</dbReference>
<dbReference type="PANTHER" id="PTHR33619">
    <property type="entry name" value="POLYSACCHARIDE EXPORT PROTEIN GFCE-RELATED"/>
    <property type="match status" value="1"/>
</dbReference>
<evidence type="ECO:0000256" key="4">
    <source>
        <dbReference type="ARBA" id="ARBA00022452"/>
    </source>
</evidence>
<evidence type="ECO:0000256" key="12">
    <source>
        <dbReference type="ARBA" id="ARBA00023139"/>
    </source>
</evidence>
<evidence type="ECO:0000256" key="5">
    <source>
        <dbReference type="ARBA" id="ARBA00022597"/>
    </source>
</evidence>
<organism evidence="18 19">
    <name type="scientific">Methylotenera versatilis (strain 301)</name>
    <dbReference type="NCBI Taxonomy" id="666681"/>
    <lineage>
        <taxon>Bacteria</taxon>
        <taxon>Pseudomonadati</taxon>
        <taxon>Pseudomonadota</taxon>
        <taxon>Betaproteobacteria</taxon>
        <taxon>Nitrosomonadales</taxon>
        <taxon>Methylophilaceae</taxon>
        <taxon>Methylotenera</taxon>
    </lineage>
</organism>
<dbReference type="eggNOG" id="COG1596">
    <property type="taxonomic scope" value="Bacteria"/>
</dbReference>
<sequence precursor="true">MKLRFLRFITVIGLFLTIMSVNNIAKAEGKQDYLLGAGDSIRINVFQNPELTTETRVSGTGLVTYPLIGEVNVGGKSIQTAEQLIAQALIKGGYVKEPQVNIVLLQVRGNQVAVLGMVNRPGRFPLETSNIPLSHVLANAGGVTLNAGNGMAVLSGMRDGLPYKYEVDLASLFLGDKKAEDVLVSNGDVIYITPGNQVSIIGQVLRPGRFSLDGVKMRLVDALAMAGGMVPSASDSVVVTGMRDGQPFKKEFDVAGLFLSNESTEDIYVVANDQIYVHRAPVYYIYGEVQRPSSYRVERNMTVVQALAQGGGPTVRGTQRNIKLMRRNDAGVIEKVVPKLTDLIKANDVLYVEESLF</sequence>
<keyword evidence="13" id="KW-0998">Cell outer membrane</keyword>
<evidence type="ECO:0000256" key="9">
    <source>
        <dbReference type="ARBA" id="ARBA00023065"/>
    </source>
</evidence>
<dbReference type="Pfam" id="PF10531">
    <property type="entry name" value="SLBB"/>
    <property type="match status" value="1"/>
</dbReference>
<evidence type="ECO:0000313" key="18">
    <source>
        <dbReference type="EMBL" id="ADI30638.1"/>
    </source>
</evidence>
<comment type="similarity">
    <text evidence="2">Belongs to the BexD/CtrA/VexA family.</text>
</comment>
<dbReference type="InterPro" id="IPR054765">
    <property type="entry name" value="SLBB_dom"/>
</dbReference>
<evidence type="ECO:0000256" key="11">
    <source>
        <dbReference type="ARBA" id="ARBA00023136"/>
    </source>
</evidence>
<evidence type="ECO:0000256" key="1">
    <source>
        <dbReference type="ARBA" id="ARBA00004571"/>
    </source>
</evidence>
<reference evidence="19" key="1">
    <citation type="submission" date="2010-05" db="EMBL/GenBank/DDBJ databases">
        <title>Complete sequence of Methylotenera sp. 301.</title>
        <authorList>
            <person name="Lucas S."/>
            <person name="Copeland A."/>
            <person name="Lapidus A."/>
            <person name="Cheng J.-F."/>
            <person name="Bruce D."/>
            <person name="Goodwin L."/>
            <person name="Pitluck S."/>
            <person name="Clum A."/>
            <person name="Land M."/>
            <person name="Hauser L."/>
            <person name="Kyrpides N."/>
            <person name="Ivanova N."/>
            <person name="Chistoservova L."/>
            <person name="Kalyuzhnaya M."/>
            <person name="Woyke T."/>
        </authorList>
    </citation>
    <scope>NUCLEOTIDE SEQUENCE [LARGE SCALE GENOMIC DNA]</scope>
    <source>
        <strain evidence="19">301</strain>
    </source>
</reference>
<keyword evidence="12" id="KW-0564">Palmitate</keyword>
<evidence type="ECO:0000256" key="2">
    <source>
        <dbReference type="ARBA" id="ARBA00009450"/>
    </source>
</evidence>
<evidence type="ECO:0000256" key="7">
    <source>
        <dbReference type="ARBA" id="ARBA00022729"/>
    </source>
</evidence>
<evidence type="ECO:0000259" key="16">
    <source>
        <dbReference type="Pfam" id="PF10531"/>
    </source>
</evidence>
<keyword evidence="11" id="KW-0472">Membrane</keyword>
<protein>
    <submittedName>
        <fullName evidence="18">Polysaccharide export protein EpsE</fullName>
    </submittedName>
</protein>
<evidence type="ECO:0000313" key="19">
    <source>
        <dbReference type="Proteomes" id="UP000000383"/>
    </source>
</evidence>
<feature type="domain" description="Soluble ligand binding" evidence="16">
    <location>
        <begin position="282"/>
        <end position="330"/>
    </location>
</feature>
<evidence type="ECO:0000259" key="17">
    <source>
        <dbReference type="Pfam" id="PF22461"/>
    </source>
</evidence>
<evidence type="ECO:0000256" key="13">
    <source>
        <dbReference type="ARBA" id="ARBA00023237"/>
    </source>
</evidence>
<keyword evidence="19" id="KW-1185">Reference proteome</keyword>
<keyword evidence="10" id="KW-0626">Porin</keyword>
<dbReference type="PANTHER" id="PTHR33619:SF3">
    <property type="entry name" value="POLYSACCHARIDE EXPORT PROTEIN GFCE-RELATED"/>
    <property type="match status" value="1"/>
</dbReference>